<evidence type="ECO:0000256" key="1">
    <source>
        <dbReference type="SAM" id="Phobius"/>
    </source>
</evidence>
<evidence type="ECO:0000313" key="4">
    <source>
        <dbReference type="Proteomes" id="UP000467305"/>
    </source>
</evidence>
<reference evidence="3 4" key="1">
    <citation type="submission" date="2019-09" db="EMBL/GenBank/DDBJ databases">
        <authorList>
            <person name="Cao W.R."/>
        </authorList>
    </citation>
    <scope>NUCLEOTIDE SEQUENCE [LARGE SCALE GENOMIC DNA]</scope>
    <source>
        <strain evidence="4">a4</strain>
    </source>
</reference>
<dbReference type="GO" id="GO:0016020">
    <property type="term" value="C:membrane"/>
    <property type="evidence" value="ECO:0007669"/>
    <property type="project" value="InterPro"/>
</dbReference>
<protein>
    <submittedName>
        <fullName evidence="3">Histidine kinase</fullName>
    </submittedName>
</protein>
<feature type="transmembrane region" description="Helical" evidence="1">
    <location>
        <begin position="38"/>
        <end position="63"/>
    </location>
</feature>
<gene>
    <name evidence="3" type="ORF">F7018_12195</name>
</gene>
<accession>A0A7J5ACC6</accession>
<evidence type="ECO:0000259" key="2">
    <source>
        <dbReference type="Pfam" id="PF06580"/>
    </source>
</evidence>
<dbReference type="Pfam" id="PF06580">
    <property type="entry name" value="His_kinase"/>
    <property type="match status" value="1"/>
</dbReference>
<organism evidence="3 4">
    <name type="scientific">Tenacibaculum aiptasiae</name>
    <dbReference type="NCBI Taxonomy" id="426481"/>
    <lineage>
        <taxon>Bacteria</taxon>
        <taxon>Pseudomonadati</taxon>
        <taxon>Bacteroidota</taxon>
        <taxon>Flavobacteriia</taxon>
        <taxon>Flavobacteriales</taxon>
        <taxon>Flavobacteriaceae</taxon>
        <taxon>Tenacibaculum</taxon>
    </lineage>
</organism>
<dbReference type="RefSeq" id="WP_150900342.1">
    <property type="nucleotide sequence ID" value="NZ_WAAU01000024.1"/>
</dbReference>
<dbReference type="Proteomes" id="UP000467305">
    <property type="component" value="Unassembled WGS sequence"/>
</dbReference>
<comment type="caution">
    <text evidence="3">The sequence shown here is derived from an EMBL/GenBank/DDBJ whole genome shotgun (WGS) entry which is preliminary data.</text>
</comment>
<dbReference type="InterPro" id="IPR050640">
    <property type="entry name" value="Bact_2-comp_sensor_kinase"/>
</dbReference>
<feature type="transmembrane region" description="Helical" evidence="1">
    <location>
        <begin position="115"/>
        <end position="138"/>
    </location>
</feature>
<evidence type="ECO:0000313" key="3">
    <source>
        <dbReference type="EMBL" id="KAB1155232.1"/>
    </source>
</evidence>
<feature type="domain" description="Signal transduction histidine kinase internal region" evidence="2">
    <location>
        <begin position="159"/>
        <end position="237"/>
    </location>
</feature>
<feature type="transmembrane region" description="Helical" evidence="1">
    <location>
        <begin position="75"/>
        <end position="95"/>
    </location>
</feature>
<keyword evidence="1" id="KW-0472">Membrane</keyword>
<dbReference type="AlphaFoldDB" id="A0A7J5ACC6"/>
<proteinExistence type="predicted"/>
<keyword evidence="3" id="KW-0418">Kinase</keyword>
<dbReference type="Gene3D" id="3.30.565.10">
    <property type="entry name" value="Histidine kinase-like ATPase, C-terminal domain"/>
    <property type="match status" value="1"/>
</dbReference>
<dbReference type="SUPFAM" id="SSF55874">
    <property type="entry name" value="ATPase domain of HSP90 chaperone/DNA topoisomerase II/histidine kinase"/>
    <property type="match status" value="1"/>
</dbReference>
<keyword evidence="1" id="KW-0812">Transmembrane</keyword>
<sequence>MNYFFSKKAIPNYSVWAITLMSSYVMKISDLGKSRELIYYLVSECMLWFFLGVLLTGVIQIGLETFTKNKKVTVKALYLVLLMLIASVIFNYVFWPLIDLLHEYFLNKSSYHGKFATRIFNWLNWIIWFVSFTAFNLYTEVKEAKMKNLVLQATLKESQLNTLKGQINPHFMFNSLNNIRGLMLEDVGKARQMLTSLSETLRYALTQNSITTIALEDELEMVEKYIDISKIQFENRLHYETVIDNSSLSVQIPPMLVQMLIENAIKHGISKLKEGGRVLLSTKVDSEKLFISVINSGVLKKDNKTTQVGVENIKKRLELLYESKAVFSLEEREKEVVAIIEIPLL</sequence>
<dbReference type="InterPro" id="IPR010559">
    <property type="entry name" value="Sig_transdc_His_kin_internal"/>
</dbReference>
<keyword evidence="3" id="KW-0808">Transferase</keyword>
<dbReference type="EMBL" id="WAAU01000024">
    <property type="protein sequence ID" value="KAB1155232.1"/>
    <property type="molecule type" value="Genomic_DNA"/>
</dbReference>
<dbReference type="OrthoDB" id="9809908at2"/>
<dbReference type="PANTHER" id="PTHR34220:SF7">
    <property type="entry name" value="SENSOR HISTIDINE KINASE YPDA"/>
    <property type="match status" value="1"/>
</dbReference>
<name>A0A7J5ACC6_9FLAO</name>
<dbReference type="GO" id="GO:0000155">
    <property type="term" value="F:phosphorelay sensor kinase activity"/>
    <property type="evidence" value="ECO:0007669"/>
    <property type="project" value="InterPro"/>
</dbReference>
<dbReference type="PANTHER" id="PTHR34220">
    <property type="entry name" value="SENSOR HISTIDINE KINASE YPDA"/>
    <property type="match status" value="1"/>
</dbReference>
<keyword evidence="4" id="KW-1185">Reference proteome</keyword>
<dbReference type="InterPro" id="IPR036890">
    <property type="entry name" value="HATPase_C_sf"/>
</dbReference>
<keyword evidence="1" id="KW-1133">Transmembrane helix</keyword>